<accession>A0A4Q0MD91</accession>
<dbReference type="PROSITE" id="PS50928">
    <property type="entry name" value="ABC_TM1"/>
    <property type="match status" value="1"/>
</dbReference>
<gene>
    <name evidence="9" type="ORF">EK403_15880</name>
</gene>
<evidence type="ECO:0000313" key="9">
    <source>
        <dbReference type="EMBL" id="RXF70889.1"/>
    </source>
</evidence>
<feature type="transmembrane region" description="Helical" evidence="7">
    <location>
        <begin position="146"/>
        <end position="167"/>
    </location>
</feature>
<dbReference type="RefSeq" id="WP_128778455.1">
    <property type="nucleotide sequence ID" value="NZ_RYFI01000016.1"/>
</dbReference>
<dbReference type="Pfam" id="PF00528">
    <property type="entry name" value="BPD_transp_1"/>
    <property type="match status" value="1"/>
</dbReference>
<dbReference type="AlphaFoldDB" id="A0A4Q0MD91"/>
<evidence type="ECO:0000259" key="8">
    <source>
        <dbReference type="PROSITE" id="PS50928"/>
    </source>
</evidence>
<sequence length="278" mass="29904">MTDAAVPLAVAPAARRRPASRGRVRWTNRALSAALFVGVIGAWEALVRLFDVSPLMFAAPSAVLEAFMRGVSRGLYWEHLGVTVFEVVAGFSIGASLGFLLAVAVSEFERAGRLLFPYLVAIQSLPKVAVAPFVILWLGFGVESKVLLVALITFFPVLINAMSGLAIQDPQRMDLMRVFRATRWQTFRYVRLPSAAPAIFAGLNVAAVLALTGAIVAEFVGAQRGLGVLLLQAQTNLDTAGMLVILVMLAAIGLTINVTVRAVERKVTYWVARRGDAP</sequence>
<feature type="transmembrane region" description="Helical" evidence="7">
    <location>
        <begin position="240"/>
        <end position="260"/>
    </location>
</feature>
<keyword evidence="10" id="KW-1185">Reference proteome</keyword>
<feature type="transmembrane region" description="Helical" evidence="7">
    <location>
        <begin position="80"/>
        <end position="103"/>
    </location>
</feature>
<dbReference type="EMBL" id="RYFI01000016">
    <property type="protein sequence ID" value="RXF70889.1"/>
    <property type="molecule type" value="Genomic_DNA"/>
</dbReference>
<feature type="transmembrane region" description="Helical" evidence="7">
    <location>
        <begin position="198"/>
        <end position="220"/>
    </location>
</feature>
<feature type="transmembrane region" description="Helical" evidence="7">
    <location>
        <begin position="30"/>
        <end position="50"/>
    </location>
</feature>
<protein>
    <submittedName>
        <fullName evidence="9">ABC transporter permease</fullName>
    </submittedName>
</protein>
<dbReference type="GO" id="GO:0005886">
    <property type="term" value="C:plasma membrane"/>
    <property type="evidence" value="ECO:0007669"/>
    <property type="project" value="UniProtKB-SubCell"/>
</dbReference>
<dbReference type="InterPro" id="IPR000515">
    <property type="entry name" value="MetI-like"/>
</dbReference>
<dbReference type="GO" id="GO:0055085">
    <property type="term" value="P:transmembrane transport"/>
    <property type="evidence" value="ECO:0007669"/>
    <property type="project" value="InterPro"/>
</dbReference>
<organism evidence="9 10">
    <name type="scientific">Hansschlegelia zhihuaiae</name>
    <dbReference type="NCBI Taxonomy" id="405005"/>
    <lineage>
        <taxon>Bacteria</taxon>
        <taxon>Pseudomonadati</taxon>
        <taxon>Pseudomonadota</taxon>
        <taxon>Alphaproteobacteria</taxon>
        <taxon>Hyphomicrobiales</taxon>
        <taxon>Methylopilaceae</taxon>
        <taxon>Hansschlegelia</taxon>
    </lineage>
</organism>
<dbReference type="PANTHER" id="PTHR30151">
    <property type="entry name" value="ALKANE SULFONATE ABC TRANSPORTER-RELATED, MEMBRANE SUBUNIT"/>
    <property type="match status" value="1"/>
</dbReference>
<evidence type="ECO:0000256" key="5">
    <source>
        <dbReference type="ARBA" id="ARBA00022989"/>
    </source>
</evidence>
<comment type="similarity">
    <text evidence="7">Belongs to the binding-protein-dependent transport system permease family.</text>
</comment>
<keyword evidence="3" id="KW-1003">Cell membrane</keyword>
<dbReference type="SUPFAM" id="SSF161098">
    <property type="entry name" value="MetI-like"/>
    <property type="match status" value="1"/>
</dbReference>
<feature type="transmembrane region" description="Helical" evidence="7">
    <location>
        <begin position="115"/>
        <end position="140"/>
    </location>
</feature>
<dbReference type="CDD" id="cd06261">
    <property type="entry name" value="TM_PBP2"/>
    <property type="match status" value="1"/>
</dbReference>
<dbReference type="OrthoDB" id="9792509at2"/>
<evidence type="ECO:0000313" key="10">
    <source>
        <dbReference type="Proteomes" id="UP000289708"/>
    </source>
</evidence>
<evidence type="ECO:0000256" key="2">
    <source>
        <dbReference type="ARBA" id="ARBA00022448"/>
    </source>
</evidence>
<keyword evidence="6 7" id="KW-0472">Membrane</keyword>
<feature type="domain" description="ABC transmembrane type-1" evidence="8">
    <location>
        <begin position="80"/>
        <end position="260"/>
    </location>
</feature>
<comment type="caution">
    <text evidence="9">The sequence shown here is derived from an EMBL/GenBank/DDBJ whole genome shotgun (WGS) entry which is preliminary data.</text>
</comment>
<dbReference type="Gene3D" id="1.10.3720.10">
    <property type="entry name" value="MetI-like"/>
    <property type="match status" value="1"/>
</dbReference>
<dbReference type="InterPro" id="IPR035906">
    <property type="entry name" value="MetI-like_sf"/>
</dbReference>
<keyword evidence="4 7" id="KW-0812">Transmembrane</keyword>
<reference evidence="9 10" key="1">
    <citation type="submission" date="2018-12" db="EMBL/GenBank/DDBJ databases">
        <title>bacterium Hansschlegelia zhihuaiae S113.</title>
        <authorList>
            <person name="He J."/>
        </authorList>
    </citation>
    <scope>NUCLEOTIDE SEQUENCE [LARGE SCALE GENOMIC DNA]</scope>
    <source>
        <strain evidence="9 10">S 113</strain>
    </source>
</reference>
<dbReference type="Proteomes" id="UP000289708">
    <property type="component" value="Unassembled WGS sequence"/>
</dbReference>
<evidence type="ECO:0000256" key="6">
    <source>
        <dbReference type="ARBA" id="ARBA00023136"/>
    </source>
</evidence>
<dbReference type="PANTHER" id="PTHR30151:SF20">
    <property type="entry name" value="ABC TRANSPORTER PERMEASE PROTEIN HI_0355-RELATED"/>
    <property type="match status" value="1"/>
</dbReference>
<keyword evidence="2 7" id="KW-0813">Transport</keyword>
<comment type="subcellular location">
    <subcellularLocation>
        <location evidence="1 7">Cell membrane</location>
        <topology evidence="1 7">Multi-pass membrane protein</topology>
    </subcellularLocation>
</comment>
<evidence type="ECO:0000256" key="3">
    <source>
        <dbReference type="ARBA" id="ARBA00022475"/>
    </source>
</evidence>
<evidence type="ECO:0000256" key="4">
    <source>
        <dbReference type="ARBA" id="ARBA00022692"/>
    </source>
</evidence>
<keyword evidence="5 7" id="KW-1133">Transmembrane helix</keyword>
<evidence type="ECO:0000256" key="7">
    <source>
        <dbReference type="RuleBase" id="RU363032"/>
    </source>
</evidence>
<evidence type="ECO:0000256" key="1">
    <source>
        <dbReference type="ARBA" id="ARBA00004651"/>
    </source>
</evidence>
<proteinExistence type="inferred from homology"/>
<name>A0A4Q0MD91_9HYPH</name>